<dbReference type="EMBL" id="CALNXI010000137">
    <property type="protein sequence ID" value="CAH3020138.1"/>
    <property type="molecule type" value="Genomic_DNA"/>
</dbReference>
<evidence type="ECO:0000313" key="3">
    <source>
        <dbReference type="EMBL" id="CAH3020138.1"/>
    </source>
</evidence>
<dbReference type="Proteomes" id="UP001159427">
    <property type="component" value="Unassembled WGS sequence"/>
</dbReference>
<reference evidence="3 4" key="1">
    <citation type="submission" date="2022-05" db="EMBL/GenBank/DDBJ databases">
        <authorList>
            <consortium name="Genoscope - CEA"/>
            <person name="William W."/>
        </authorList>
    </citation>
    <scope>NUCLEOTIDE SEQUENCE [LARGE SCALE GENOMIC DNA]</scope>
</reference>
<gene>
    <name evidence="3" type="ORF">PEVE_00005777</name>
</gene>
<proteinExistence type="predicted"/>
<feature type="region of interest" description="Disordered" evidence="2">
    <location>
        <begin position="173"/>
        <end position="192"/>
    </location>
</feature>
<name>A0ABN8LXF1_9CNID</name>
<comment type="caution">
    <text evidence="3">The sequence shown here is derived from an EMBL/GenBank/DDBJ whole genome shotgun (WGS) entry which is preliminary data.</text>
</comment>
<feature type="region of interest" description="Disordered" evidence="2">
    <location>
        <begin position="233"/>
        <end position="264"/>
    </location>
</feature>
<keyword evidence="4" id="KW-1185">Reference proteome</keyword>
<feature type="compositionally biased region" description="Basic and acidic residues" evidence="2">
    <location>
        <begin position="173"/>
        <end position="182"/>
    </location>
</feature>
<feature type="region of interest" description="Disordered" evidence="2">
    <location>
        <begin position="133"/>
        <end position="161"/>
    </location>
</feature>
<feature type="compositionally biased region" description="Polar residues" evidence="2">
    <location>
        <begin position="147"/>
        <end position="159"/>
    </location>
</feature>
<sequence>MDCSVRHQSFYDVPQKKYLETDNNFPRTFFSKPHVLDPRTISNTARNVCYGKTRKENALLLRKIDAFKEELRRNLKKYREEKSNLEQVIFHLNCQREGLTPLGSLISGDTLHQLASSRGMQAKSDCRQIKSIRRPLAPENTRDHGTRPSTQSSLQSLQGMTIPREVKREILRRQSMRSKEKQQQQLQGDKQREMQLEDTVGVYTRINMLKGSLSYKGKPTNSFEEGGKMVNAHTPSSMSQTCKNQFPSPTSDKMSMSFQRSSVLSTKDGKKYRKDFRHVKNQEVFPSQKPIARKGSSGITRRRNVQGAFEGPKGNNATLHDRYCTSCLGESLKKGELEVLSDYEVVAYHDLEEDRKVALGKTSQGFTTVEKKFDESKSDKKKNSEIAKKEFETKGSSSGVLGTGDKKRNFLQAVTNRVILPIRLQKQTSRLNKRGDLVVHRERSFTVGEDVLKEEKFMEKNEENDVYKTEKVTPLSAGKLQKLIREKVLSQSQAKSTKANPKTVVLADYVRTLQMHMGITDSVVPESKSPDFSATPFIATARKFGSEDGKEDPPTAMQRRLEMLQEQLVRLPSTFTLLDGDLVED</sequence>
<protein>
    <submittedName>
        <fullName evidence="3">Uncharacterized protein</fullName>
    </submittedName>
</protein>
<keyword evidence="1" id="KW-0175">Coiled coil</keyword>
<organism evidence="3 4">
    <name type="scientific">Porites evermanni</name>
    <dbReference type="NCBI Taxonomy" id="104178"/>
    <lineage>
        <taxon>Eukaryota</taxon>
        <taxon>Metazoa</taxon>
        <taxon>Cnidaria</taxon>
        <taxon>Anthozoa</taxon>
        <taxon>Hexacorallia</taxon>
        <taxon>Scleractinia</taxon>
        <taxon>Fungiina</taxon>
        <taxon>Poritidae</taxon>
        <taxon>Porites</taxon>
    </lineage>
</organism>
<evidence type="ECO:0000256" key="2">
    <source>
        <dbReference type="SAM" id="MobiDB-lite"/>
    </source>
</evidence>
<evidence type="ECO:0000313" key="4">
    <source>
        <dbReference type="Proteomes" id="UP001159427"/>
    </source>
</evidence>
<evidence type="ECO:0000256" key="1">
    <source>
        <dbReference type="SAM" id="Coils"/>
    </source>
</evidence>
<accession>A0ABN8LXF1</accession>
<feature type="coiled-coil region" evidence="1">
    <location>
        <begin position="61"/>
        <end position="95"/>
    </location>
</feature>